<dbReference type="EMBL" id="CP059833">
    <property type="protein sequence ID" value="QMV84391.1"/>
    <property type="molecule type" value="Genomic_DNA"/>
</dbReference>
<dbReference type="GO" id="GO:0016052">
    <property type="term" value="P:carbohydrate catabolic process"/>
    <property type="evidence" value="ECO:0007669"/>
    <property type="project" value="TreeGrafter"/>
</dbReference>
<gene>
    <name evidence="5" type="ORF">HW450_08410</name>
</gene>
<reference evidence="5 6" key="1">
    <citation type="submission" date="2020-07" db="EMBL/GenBank/DDBJ databases">
        <title>non toxigenic Corynebacterium sp. nov from a clinical source.</title>
        <authorList>
            <person name="Bernier A.-M."/>
            <person name="Bernard K."/>
        </authorList>
    </citation>
    <scope>NUCLEOTIDE SEQUENCE [LARGE SCALE GENOMIC DNA]</scope>
    <source>
        <strain evidence="6">NML 93-0612</strain>
    </source>
</reference>
<dbReference type="PANTHER" id="PTHR34135:SF2">
    <property type="entry name" value="LYSOZYME"/>
    <property type="match status" value="1"/>
</dbReference>
<sequence>MHITRRTRQALLPLLLSATFLLAPGAVADSHKAPSGVDVASWQGSIDWATVNQSQEFAIVKATEGIGYQNPQYTHDIQQAKANGLTVGAYHYARPGSEPAAQAAEFAKAYSAHQQDLPPVMDLEQTDGLGPAQLKDWTRTFLKETERLTGRKPIVYTYRYFWQQDMENTTEFAHYPLWFAAYQNDVPDNLPGGWEQMAFWQRTGDGRVTGINTPVDMNLFNGTPDQLRGFSGFGGVLRPGEVVAADRNLGESNKQLIAALLAAAGAMGIMPADQAGGMAEQLGSAAGLEGDAAGALGGLVKDLGGNLPVGDLNTMLQGDYTIGDLLLLLNAAGHHNP</sequence>
<feature type="signal peptide" evidence="4">
    <location>
        <begin position="1"/>
        <end position="28"/>
    </location>
</feature>
<evidence type="ECO:0000313" key="6">
    <source>
        <dbReference type="Proteomes" id="UP000515570"/>
    </source>
</evidence>
<dbReference type="InterPro" id="IPR002053">
    <property type="entry name" value="Glyco_hydro_25"/>
</dbReference>
<dbReference type="GO" id="GO:0009253">
    <property type="term" value="P:peptidoglycan catabolic process"/>
    <property type="evidence" value="ECO:0007669"/>
    <property type="project" value="InterPro"/>
</dbReference>
<dbReference type="Proteomes" id="UP000515570">
    <property type="component" value="Chromosome"/>
</dbReference>
<dbReference type="GO" id="GO:0003796">
    <property type="term" value="F:lysozyme activity"/>
    <property type="evidence" value="ECO:0007669"/>
    <property type="project" value="InterPro"/>
</dbReference>
<organism evidence="5 6">
    <name type="scientific">Corynebacterium hindlerae</name>
    <dbReference type="NCBI Taxonomy" id="699041"/>
    <lineage>
        <taxon>Bacteria</taxon>
        <taxon>Bacillati</taxon>
        <taxon>Actinomycetota</taxon>
        <taxon>Actinomycetes</taxon>
        <taxon>Mycobacteriales</taxon>
        <taxon>Corynebacteriaceae</taxon>
        <taxon>Corynebacterium</taxon>
    </lineage>
</organism>
<dbReference type="CDD" id="cd00599">
    <property type="entry name" value="GH25_muramidase"/>
    <property type="match status" value="1"/>
</dbReference>
<keyword evidence="4" id="KW-0732">Signal</keyword>
<proteinExistence type="inferred from homology"/>
<dbReference type="SUPFAM" id="SSF51445">
    <property type="entry name" value="(Trans)glycosidases"/>
    <property type="match status" value="1"/>
</dbReference>
<dbReference type="PANTHER" id="PTHR34135">
    <property type="entry name" value="LYSOZYME"/>
    <property type="match status" value="1"/>
</dbReference>
<dbReference type="PROSITE" id="PS51904">
    <property type="entry name" value="GLYCOSYL_HYDROL_F25_2"/>
    <property type="match status" value="1"/>
</dbReference>
<evidence type="ECO:0000256" key="1">
    <source>
        <dbReference type="ARBA" id="ARBA00010646"/>
    </source>
</evidence>
<dbReference type="AlphaFoldDB" id="A0A7G5FCQ0"/>
<keyword evidence="6" id="KW-1185">Reference proteome</keyword>
<keyword evidence="3" id="KW-0326">Glycosidase</keyword>
<feature type="chain" id="PRO_5028803266" evidence="4">
    <location>
        <begin position="29"/>
        <end position="337"/>
    </location>
</feature>
<comment type="similarity">
    <text evidence="1">Belongs to the glycosyl hydrolase 25 family.</text>
</comment>
<evidence type="ECO:0000256" key="3">
    <source>
        <dbReference type="ARBA" id="ARBA00023295"/>
    </source>
</evidence>
<name>A0A7G5FCQ0_9CORY</name>
<evidence type="ECO:0000256" key="2">
    <source>
        <dbReference type="ARBA" id="ARBA00022801"/>
    </source>
</evidence>
<dbReference type="Gene3D" id="3.20.20.80">
    <property type="entry name" value="Glycosidases"/>
    <property type="match status" value="1"/>
</dbReference>
<dbReference type="InterPro" id="IPR017853">
    <property type="entry name" value="GH"/>
</dbReference>
<dbReference type="Pfam" id="PF01183">
    <property type="entry name" value="Glyco_hydro_25"/>
    <property type="match status" value="1"/>
</dbReference>
<dbReference type="GO" id="GO:0016998">
    <property type="term" value="P:cell wall macromolecule catabolic process"/>
    <property type="evidence" value="ECO:0007669"/>
    <property type="project" value="InterPro"/>
</dbReference>
<evidence type="ECO:0000256" key="4">
    <source>
        <dbReference type="SAM" id="SignalP"/>
    </source>
</evidence>
<dbReference type="InterPro" id="IPR018077">
    <property type="entry name" value="Glyco_hydro_fam25_subgr"/>
</dbReference>
<dbReference type="SMART" id="SM00641">
    <property type="entry name" value="Glyco_25"/>
    <property type="match status" value="1"/>
</dbReference>
<evidence type="ECO:0000313" key="5">
    <source>
        <dbReference type="EMBL" id="QMV84391.1"/>
    </source>
</evidence>
<keyword evidence="2 5" id="KW-0378">Hydrolase</keyword>
<protein>
    <submittedName>
        <fullName evidence="5">Glycoside hydrolase family 25 protein</fullName>
    </submittedName>
</protein>
<dbReference type="RefSeq" id="WP_182385200.1">
    <property type="nucleotide sequence ID" value="NZ_CP059833.1"/>
</dbReference>
<accession>A0A7G5FCQ0</accession>